<dbReference type="SMART" id="SM00906">
    <property type="entry name" value="Fungal_trans"/>
    <property type="match status" value="1"/>
</dbReference>
<organism evidence="5 6">
    <name type="scientific">Marasmiellus scandens</name>
    <dbReference type="NCBI Taxonomy" id="2682957"/>
    <lineage>
        <taxon>Eukaryota</taxon>
        <taxon>Fungi</taxon>
        <taxon>Dikarya</taxon>
        <taxon>Basidiomycota</taxon>
        <taxon>Agaricomycotina</taxon>
        <taxon>Agaricomycetes</taxon>
        <taxon>Agaricomycetidae</taxon>
        <taxon>Agaricales</taxon>
        <taxon>Marasmiineae</taxon>
        <taxon>Omphalotaceae</taxon>
        <taxon>Marasmiellus</taxon>
    </lineage>
</organism>
<feature type="region of interest" description="Disordered" evidence="2">
    <location>
        <begin position="86"/>
        <end position="108"/>
    </location>
</feature>
<name>A0ABR1JSF4_9AGAR</name>
<feature type="transmembrane region" description="Helical" evidence="3">
    <location>
        <begin position="540"/>
        <end position="562"/>
    </location>
</feature>
<reference evidence="5 6" key="1">
    <citation type="submission" date="2024-01" db="EMBL/GenBank/DDBJ databases">
        <title>A draft genome for the cacao thread blight pathogen Marasmiellus scandens.</title>
        <authorList>
            <person name="Baruah I.K."/>
            <person name="Leung J."/>
            <person name="Bukari Y."/>
            <person name="Amoako-Attah I."/>
            <person name="Meinhardt L.W."/>
            <person name="Bailey B.A."/>
            <person name="Cohen S.P."/>
        </authorList>
    </citation>
    <scope>NUCLEOTIDE SEQUENCE [LARGE SCALE GENOMIC DNA]</scope>
    <source>
        <strain evidence="5 6">GH-19</strain>
    </source>
</reference>
<sequence length="780" mass="88055">MVRSEVQGAGNVPFFFKRASTFNGSRYRSRPTVSPSAKTLVEAILKVTPSEFPIPEDRDVCRQYFVKLAIHIQSLEKELERSRFSNSQVSVMDNPSPQSSVPEDDSSESVEQCLDDITGVDGVSDELARLTLDSLKKTHYFGESSNIMLAMTAMSHRSELKSSLAEWSSLFLSIKRPEFWEESSCPIVDLGESEQLPKFKFPGSEALYELIDAFFTNFHYRFPLLHRPSFERSIADGLHFRDAAFGALLLTVCTVASSFCPTSPQLDHEAQMPGWEWIRQIQIDHFVFGQPMSLHLMQMLCLYIHQTQTMCPHSDMAWVLSGIAVRLAQAVGIHRRKKHKQPTVESEQWKRVFWCLVQNDTFTSAWFGRPRATTFQDFDLEPLIECDDEYWETSDPDQAFVQPVGKPSIITGYNRFLKMLEIIGHAQKTIYGVRKRDSLETPISAAEYYKKALSDLDSALNKWLDSIPEHLQWNTEHQNDTFFRQSAMLYTLYYWVQIHVHRRFIPRPGESCSEYPCLEICTNAARSCLRVIEASCKRSFISTVPFAIPLFGSAMILIINLWKGIQNKADFDADKEMADVYKCINLMRLYESRVPVSGRLIDIVNTLIAASNYPPLLVSTPSPTSPYENVSPIYGTRGSGIDSARSLHANASASYSPSCSSSIKLEEPSPFYSSINSGSDPTIDPRFQQYPSMPVSPPSFGMNGLSESMPLYYDSYSTYPDFIGQGPRDDSPISDVNITLAPWATDANAWDSFMTNVDQMLYTGSTPTPVAPVPTYAYTA</sequence>
<evidence type="ECO:0000256" key="3">
    <source>
        <dbReference type="SAM" id="Phobius"/>
    </source>
</evidence>
<dbReference type="CDD" id="cd12148">
    <property type="entry name" value="fungal_TF_MHR"/>
    <property type="match status" value="1"/>
</dbReference>
<protein>
    <submittedName>
        <fullName evidence="5">Gypsy retrotransposon integrase-like protein 1</fullName>
    </submittedName>
</protein>
<dbReference type="EMBL" id="JBANRG010000007">
    <property type="protein sequence ID" value="KAK7465008.1"/>
    <property type="molecule type" value="Genomic_DNA"/>
</dbReference>
<dbReference type="InterPro" id="IPR050987">
    <property type="entry name" value="AtrR-like"/>
</dbReference>
<dbReference type="InterPro" id="IPR007219">
    <property type="entry name" value="XnlR_reg_dom"/>
</dbReference>
<proteinExistence type="predicted"/>
<accession>A0ABR1JSF4</accession>
<keyword evidence="1" id="KW-0539">Nucleus</keyword>
<keyword evidence="3" id="KW-0472">Membrane</keyword>
<keyword evidence="6" id="KW-1185">Reference proteome</keyword>
<feature type="domain" description="Xylanolytic transcriptional activator regulatory" evidence="4">
    <location>
        <begin position="317"/>
        <end position="389"/>
    </location>
</feature>
<evidence type="ECO:0000256" key="2">
    <source>
        <dbReference type="SAM" id="MobiDB-lite"/>
    </source>
</evidence>
<evidence type="ECO:0000313" key="5">
    <source>
        <dbReference type="EMBL" id="KAK7465008.1"/>
    </source>
</evidence>
<dbReference type="Proteomes" id="UP001498398">
    <property type="component" value="Unassembled WGS sequence"/>
</dbReference>
<evidence type="ECO:0000256" key="1">
    <source>
        <dbReference type="ARBA" id="ARBA00023242"/>
    </source>
</evidence>
<keyword evidence="3" id="KW-0812">Transmembrane</keyword>
<dbReference type="Pfam" id="PF04082">
    <property type="entry name" value="Fungal_trans"/>
    <property type="match status" value="1"/>
</dbReference>
<dbReference type="PANTHER" id="PTHR46910:SF38">
    <property type="entry name" value="ZN(2)-C6 FUNGAL-TYPE DOMAIN-CONTAINING PROTEIN"/>
    <property type="match status" value="1"/>
</dbReference>
<dbReference type="PANTHER" id="PTHR46910">
    <property type="entry name" value="TRANSCRIPTION FACTOR PDR1"/>
    <property type="match status" value="1"/>
</dbReference>
<evidence type="ECO:0000313" key="6">
    <source>
        <dbReference type="Proteomes" id="UP001498398"/>
    </source>
</evidence>
<gene>
    <name evidence="5" type="primary">GIN1_6</name>
    <name evidence="5" type="ORF">VKT23_006219</name>
</gene>
<comment type="caution">
    <text evidence="5">The sequence shown here is derived from an EMBL/GenBank/DDBJ whole genome shotgun (WGS) entry which is preliminary data.</text>
</comment>
<keyword evidence="3" id="KW-1133">Transmembrane helix</keyword>
<evidence type="ECO:0000259" key="4">
    <source>
        <dbReference type="SMART" id="SM00906"/>
    </source>
</evidence>